<organism evidence="7 8">
    <name type="scientific">Muraenolepis orangiensis</name>
    <name type="common">Patagonian moray cod</name>
    <dbReference type="NCBI Taxonomy" id="630683"/>
    <lineage>
        <taxon>Eukaryota</taxon>
        <taxon>Metazoa</taxon>
        <taxon>Chordata</taxon>
        <taxon>Craniata</taxon>
        <taxon>Vertebrata</taxon>
        <taxon>Euteleostomi</taxon>
        <taxon>Actinopterygii</taxon>
        <taxon>Neopterygii</taxon>
        <taxon>Teleostei</taxon>
        <taxon>Neoteleostei</taxon>
        <taxon>Acanthomorphata</taxon>
        <taxon>Zeiogadaria</taxon>
        <taxon>Gadariae</taxon>
        <taxon>Gadiformes</taxon>
        <taxon>Muraenolepidoidei</taxon>
        <taxon>Muraenolepididae</taxon>
        <taxon>Muraenolepis</taxon>
    </lineage>
</organism>
<evidence type="ECO:0000313" key="7">
    <source>
        <dbReference type="EMBL" id="KAJ3612305.1"/>
    </source>
</evidence>
<dbReference type="GO" id="GO:0097539">
    <property type="term" value="C:ciliary transition fiber"/>
    <property type="evidence" value="ECO:0007669"/>
    <property type="project" value="TreeGrafter"/>
</dbReference>
<dbReference type="OrthoDB" id="311279at2759"/>
<keyword evidence="2" id="KW-0963">Cytoplasm</keyword>
<evidence type="ECO:0000256" key="5">
    <source>
        <dbReference type="SAM" id="MobiDB-lite"/>
    </source>
</evidence>
<evidence type="ECO:0000256" key="6">
    <source>
        <dbReference type="SAM" id="Phobius"/>
    </source>
</evidence>
<dbReference type="EMBL" id="JANIIK010000036">
    <property type="protein sequence ID" value="KAJ3612305.1"/>
    <property type="molecule type" value="Genomic_DNA"/>
</dbReference>
<comment type="subcellular location">
    <subcellularLocation>
        <location evidence="1">Cytoplasm</location>
        <location evidence="1">Cytoskeleton</location>
        <location evidence="1">Microtubule organizing center</location>
        <location evidence="1">Centrosome</location>
    </subcellularLocation>
</comment>
<name>A0A9Q0EV66_9TELE</name>
<protein>
    <submittedName>
        <fullName evidence="7">Uncharacterized protein</fullName>
    </submittedName>
</protein>
<accession>A0A9Q0EV66</accession>
<dbReference type="GO" id="GO:0051660">
    <property type="term" value="P:establishment of centrosome localization"/>
    <property type="evidence" value="ECO:0007669"/>
    <property type="project" value="TreeGrafter"/>
</dbReference>
<keyword evidence="6" id="KW-0472">Membrane</keyword>
<dbReference type="InterPro" id="IPR052116">
    <property type="entry name" value="Centro_Cilium_Assembly"/>
</dbReference>
<comment type="caution">
    <text evidence="7">The sequence shown here is derived from an EMBL/GenBank/DDBJ whole genome shotgun (WGS) entry which is preliminary data.</text>
</comment>
<dbReference type="AlphaFoldDB" id="A0A9Q0EV66"/>
<proteinExistence type="predicted"/>
<evidence type="ECO:0000256" key="1">
    <source>
        <dbReference type="ARBA" id="ARBA00004300"/>
    </source>
</evidence>
<evidence type="ECO:0000256" key="4">
    <source>
        <dbReference type="ARBA" id="ARBA00023212"/>
    </source>
</evidence>
<dbReference type="PANTHER" id="PTHR23170:SF2">
    <property type="entry name" value="CENTROSOMAL PROTEIN OF 83 KDA"/>
    <property type="match status" value="1"/>
</dbReference>
<keyword evidence="6" id="KW-1133">Transmembrane helix</keyword>
<reference evidence="7" key="1">
    <citation type="submission" date="2022-07" db="EMBL/GenBank/DDBJ databases">
        <title>Chromosome-level genome of Muraenolepis orangiensis.</title>
        <authorList>
            <person name="Kim J."/>
        </authorList>
    </citation>
    <scope>NUCLEOTIDE SEQUENCE</scope>
    <source>
        <strain evidence="7">KU_S4_2022</strain>
        <tissue evidence="7">Muscle</tissue>
    </source>
</reference>
<sequence>MNSFFLSQSTPHFPGLVLGPGWGTSPGPAPGASGGPGGSEMELQKMLIDERMRCENHKTNYQTLKAEHTRLQDAFMRVQWEFKGLLGDRQAQQEKLQLLLAEFRGELLDKTRQLEESRLHVTTPQRLDLLRAQLQQEMEAPVRERFNKLQEEAERYRSEYNKLRYDYTLFKSQSDYQHQEATRMLEERNMRFEAEVCVCVCVYIYIYIYIYIYTHCVCVYLHTHTHMGVRHNHKE</sequence>
<dbReference type="GO" id="GO:0005794">
    <property type="term" value="C:Golgi apparatus"/>
    <property type="evidence" value="ECO:0007669"/>
    <property type="project" value="TreeGrafter"/>
</dbReference>
<keyword evidence="6" id="KW-0812">Transmembrane</keyword>
<evidence type="ECO:0000256" key="2">
    <source>
        <dbReference type="ARBA" id="ARBA00022490"/>
    </source>
</evidence>
<dbReference type="GO" id="GO:0005813">
    <property type="term" value="C:centrosome"/>
    <property type="evidence" value="ECO:0007669"/>
    <property type="project" value="UniProtKB-SubCell"/>
</dbReference>
<keyword evidence="4" id="KW-0206">Cytoskeleton</keyword>
<dbReference type="GO" id="GO:0005814">
    <property type="term" value="C:centriole"/>
    <property type="evidence" value="ECO:0007669"/>
    <property type="project" value="TreeGrafter"/>
</dbReference>
<feature type="region of interest" description="Disordered" evidence="5">
    <location>
        <begin position="16"/>
        <end position="40"/>
    </location>
</feature>
<evidence type="ECO:0000313" key="8">
    <source>
        <dbReference type="Proteomes" id="UP001148018"/>
    </source>
</evidence>
<dbReference type="GO" id="GO:0060271">
    <property type="term" value="P:cilium assembly"/>
    <property type="evidence" value="ECO:0007669"/>
    <property type="project" value="TreeGrafter"/>
</dbReference>
<dbReference type="PANTHER" id="PTHR23170">
    <property type="entry name" value="NY-REN-58 ANTIGEN"/>
    <property type="match status" value="1"/>
</dbReference>
<evidence type="ECO:0000256" key="3">
    <source>
        <dbReference type="ARBA" id="ARBA00023054"/>
    </source>
</evidence>
<dbReference type="Proteomes" id="UP001148018">
    <property type="component" value="Unassembled WGS sequence"/>
</dbReference>
<keyword evidence="3" id="KW-0175">Coiled coil</keyword>
<keyword evidence="8" id="KW-1185">Reference proteome</keyword>
<gene>
    <name evidence="7" type="ORF">NHX12_020581</name>
</gene>
<feature type="transmembrane region" description="Helical" evidence="6">
    <location>
        <begin position="192"/>
        <end position="212"/>
    </location>
</feature>